<evidence type="ECO:0000313" key="2">
    <source>
        <dbReference type="Proteomes" id="UP000077701"/>
    </source>
</evidence>
<dbReference type="OrthoDB" id="3529868at2"/>
<dbReference type="AlphaFoldDB" id="A0A171DPR7"/>
<proteinExistence type="predicted"/>
<dbReference type="STRING" id="161355.PS9374_06741"/>
<name>A0A171DPR7_9ACTN</name>
<sequence length="144" mass="16058">MTRDELGYFFRVVQGFAAALISASLTVRERANLLFLLDQLQPHHGLGALPGRELTRSVLVLARPQVTGEGVSFDARPVMQLVREKWPAAGIDLLLRLPDGTILGGELEHAPDDRPVVIRAQRPPKWLEVRPAAEWSQWDHLGAR</sequence>
<dbReference type="Proteomes" id="UP000077701">
    <property type="component" value="Unassembled WGS sequence"/>
</dbReference>
<reference evidence="1 2" key="1">
    <citation type="journal article" date="2016" name="Genome Announc.">
        <title>Draft Genome Sequence of Planomonospora sphaerica JCM9374, a Rare Actinomycete.</title>
        <authorList>
            <person name="Dohra H."/>
            <person name="Suzuki T."/>
            <person name="Inoue Y."/>
            <person name="Kodani S."/>
        </authorList>
    </citation>
    <scope>NUCLEOTIDE SEQUENCE [LARGE SCALE GENOMIC DNA]</scope>
    <source>
        <strain evidence="1 2">JCM 9374</strain>
    </source>
</reference>
<accession>A0A171DPR7</accession>
<evidence type="ECO:0000313" key="1">
    <source>
        <dbReference type="EMBL" id="GAT71050.1"/>
    </source>
</evidence>
<comment type="caution">
    <text evidence="1">The sequence shown here is derived from an EMBL/GenBank/DDBJ whole genome shotgun (WGS) entry which is preliminary data.</text>
</comment>
<dbReference type="EMBL" id="BDCX01000021">
    <property type="protein sequence ID" value="GAT71050.1"/>
    <property type="molecule type" value="Genomic_DNA"/>
</dbReference>
<dbReference type="RefSeq" id="WP_068903844.1">
    <property type="nucleotide sequence ID" value="NZ_BDCX01000021.1"/>
</dbReference>
<keyword evidence="2" id="KW-1185">Reference proteome</keyword>
<organism evidence="1 2">
    <name type="scientific">Planomonospora sphaerica</name>
    <dbReference type="NCBI Taxonomy" id="161355"/>
    <lineage>
        <taxon>Bacteria</taxon>
        <taxon>Bacillati</taxon>
        <taxon>Actinomycetota</taxon>
        <taxon>Actinomycetes</taxon>
        <taxon>Streptosporangiales</taxon>
        <taxon>Streptosporangiaceae</taxon>
        <taxon>Planomonospora</taxon>
    </lineage>
</organism>
<reference evidence="2" key="2">
    <citation type="submission" date="2016-04" db="EMBL/GenBank/DDBJ databases">
        <title>Planomonospora sphaerica JCM9374 whole genome shotgun sequence.</title>
        <authorList>
            <person name="Suzuki T."/>
            <person name="Dohra H."/>
            <person name="Kodani S."/>
        </authorList>
    </citation>
    <scope>NUCLEOTIDE SEQUENCE [LARGE SCALE GENOMIC DNA]</scope>
    <source>
        <strain evidence="2">JCM 9374</strain>
    </source>
</reference>
<gene>
    <name evidence="1" type="ORF">PS9374_06741</name>
</gene>
<protein>
    <submittedName>
        <fullName evidence="1">Uncharacterized protein</fullName>
    </submittedName>
</protein>